<reference evidence="3" key="2">
    <citation type="submission" date="2025-08" db="UniProtKB">
        <authorList>
            <consortium name="Ensembl"/>
        </authorList>
    </citation>
    <scope>IDENTIFICATION</scope>
    <source>
        <strain evidence="3">Glennie</strain>
    </source>
</reference>
<sequence length="318" mass="35262">MAWGMSRWGLLAVRSCSAQKRSISLFLSYRTGEGPAAWPWLWLWLWPPSLPAPSFSARTNGGRNWMGEVLNSNAGRENRWISVGIPGRGRPEHQGPHHQAHGHGSGPRCPPHRVEGLERLWSGLTPRWLRKNTTVTFPMSLREARFAAGVAEQFAITEATLSAWSSLDDDSMLYGDRYGDHYGDHSQDAIQLQDLENNFLQDSLQRATRREDNSTLHSSLQAFSSSLTSPLPQAHALTGEWDLCARGPRWGLEHQRSQPEGLEKQEWQSESALPWPAWTVVTSSSTDPASSATWTAVPSRRMKCSITEARGTGGGAVG</sequence>
<comment type="similarity">
    <text evidence="1">Belongs to the FAM131 family.</text>
</comment>
<dbReference type="InParanoid" id="A0A6I8NGR0"/>
<reference evidence="3" key="3">
    <citation type="submission" date="2025-09" db="UniProtKB">
        <authorList>
            <consortium name="Ensembl"/>
        </authorList>
    </citation>
    <scope>IDENTIFICATION</scope>
    <source>
        <strain evidence="3">Glennie</strain>
    </source>
</reference>
<evidence type="ECO:0000313" key="3">
    <source>
        <dbReference type="Ensembl" id="ENSOANP00000039896.1"/>
    </source>
</evidence>
<dbReference type="Ensembl" id="ENSOANT00000046700.1">
    <property type="protein sequence ID" value="ENSOANP00000039896.1"/>
    <property type="gene ID" value="ENSOANG00000036048.1"/>
</dbReference>
<dbReference type="Proteomes" id="UP000002279">
    <property type="component" value="Chromosome 5"/>
</dbReference>
<keyword evidence="4" id="KW-1185">Reference proteome</keyword>
<organism evidence="3 4">
    <name type="scientific">Ornithorhynchus anatinus</name>
    <name type="common">Duckbill platypus</name>
    <dbReference type="NCBI Taxonomy" id="9258"/>
    <lineage>
        <taxon>Eukaryota</taxon>
        <taxon>Metazoa</taxon>
        <taxon>Chordata</taxon>
        <taxon>Craniata</taxon>
        <taxon>Vertebrata</taxon>
        <taxon>Euteleostomi</taxon>
        <taxon>Mammalia</taxon>
        <taxon>Monotremata</taxon>
        <taxon>Ornithorhynchidae</taxon>
        <taxon>Ornithorhynchus</taxon>
    </lineage>
</organism>
<dbReference type="Pfam" id="PF15010">
    <property type="entry name" value="FAM131"/>
    <property type="match status" value="1"/>
</dbReference>
<proteinExistence type="inferred from homology"/>
<name>A0A6I8NGR0_ORNAN</name>
<feature type="region of interest" description="Disordered" evidence="2">
    <location>
        <begin position="84"/>
        <end position="112"/>
    </location>
</feature>
<dbReference type="PANTHER" id="PTHR15736">
    <property type="entry name" value="PROTEIN FAM131B-RELATED"/>
    <property type="match status" value="1"/>
</dbReference>
<evidence type="ECO:0000313" key="4">
    <source>
        <dbReference type="Proteomes" id="UP000002279"/>
    </source>
</evidence>
<dbReference type="AlphaFoldDB" id="A0A6I8NGR0"/>
<evidence type="ECO:0000256" key="1">
    <source>
        <dbReference type="ARBA" id="ARBA00010635"/>
    </source>
</evidence>
<evidence type="ECO:0000256" key="2">
    <source>
        <dbReference type="SAM" id="MobiDB-lite"/>
    </source>
</evidence>
<dbReference type="PANTHER" id="PTHR15736:SF2">
    <property type="entry name" value="PROTEIN FAM131C"/>
    <property type="match status" value="1"/>
</dbReference>
<accession>A0A6I8NGR0</accession>
<dbReference type="Bgee" id="ENSOANG00000036048">
    <property type="expression patterns" value="Expressed in heart and 5 other cell types or tissues"/>
</dbReference>
<reference evidence="3 4" key="1">
    <citation type="journal article" date="2008" name="Nature">
        <title>Genome analysis of the platypus reveals unique signatures of evolution.</title>
        <authorList>
            <person name="Warren W.C."/>
            <person name="Hillier L.W."/>
            <person name="Marshall Graves J.A."/>
            <person name="Birney E."/>
            <person name="Ponting C.P."/>
            <person name="Grutzner F."/>
            <person name="Belov K."/>
            <person name="Miller W."/>
            <person name="Clarke L."/>
            <person name="Chinwalla A.T."/>
            <person name="Yang S.P."/>
            <person name="Heger A."/>
            <person name="Locke D.P."/>
            <person name="Miethke P."/>
            <person name="Waters P.D."/>
            <person name="Veyrunes F."/>
            <person name="Fulton L."/>
            <person name="Fulton B."/>
            <person name="Graves T."/>
            <person name="Wallis J."/>
            <person name="Puente X.S."/>
            <person name="Lopez-Otin C."/>
            <person name="Ordonez G.R."/>
            <person name="Eichler E.E."/>
            <person name="Chen L."/>
            <person name="Cheng Z."/>
            <person name="Deakin J.E."/>
            <person name="Alsop A."/>
            <person name="Thompson K."/>
            <person name="Kirby P."/>
            <person name="Papenfuss A.T."/>
            <person name="Wakefield M.J."/>
            <person name="Olender T."/>
            <person name="Lancet D."/>
            <person name="Huttley G.A."/>
            <person name="Smit A.F."/>
            <person name="Pask A."/>
            <person name="Temple-Smith P."/>
            <person name="Batzer M.A."/>
            <person name="Walker J.A."/>
            <person name="Konkel M.K."/>
            <person name="Harris R.S."/>
            <person name="Whittington C.M."/>
            <person name="Wong E.S."/>
            <person name="Gemmell N.J."/>
            <person name="Buschiazzo E."/>
            <person name="Vargas Jentzsch I.M."/>
            <person name="Merkel A."/>
            <person name="Schmitz J."/>
            <person name="Zemann A."/>
            <person name="Churakov G."/>
            <person name="Kriegs J.O."/>
            <person name="Brosius J."/>
            <person name="Murchison E.P."/>
            <person name="Sachidanandam R."/>
            <person name="Smith C."/>
            <person name="Hannon G.J."/>
            <person name="Tsend-Ayush E."/>
            <person name="McMillan D."/>
            <person name="Attenborough R."/>
            <person name="Rens W."/>
            <person name="Ferguson-Smith M."/>
            <person name="Lefevre C.M."/>
            <person name="Sharp J.A."/>
            <person name="Nicholas K.R."/>
            <person name="Ray D.A."/>
            <person name="Kube M."/>
            <person name="Reinhardt R."/>
            <person name="Pringle T.H."/>
            <person name="Taylor J."/>
            <person name="Jones R.C."/>
            <person name="Nixon B."/>
            <person name="Dacheux J.L."/>
            <person name="Niwa H."/>
            <person name="Sekita Y."/>
            <person name="Huang X."/>
            <person name="Stark A."/>
            <person name="Kheradpour P."/>
            <person name="Kellis M."/>
            <person name="Flicek P."/>
            <person name="Chen Y."/>
            <person name="Webber C."/>
            <person name="Hardison R."/>
            <person name="Nelson J."/>
            <person name="Hallsworth-Pepin K."/>
            <person name="Delehaunty K."/>
            <person name="Markovic C."/>
            <person name="Minx P."/>
            <person name="Feng Y."/>
            <person name="Kremitzki C."/>
            <person name="Mitreva M."/>
            <person name="Glasscock J."/>
            <person name="Wylie T."/>
            <person name="Wohldmann P."/>
            <person name="Thiru P."/>
            <person name="Nhan M.N."/>
            <person name="Pohl C.S."/>
            <person name="Smith S.M."/>
            <person name="Hou S."/>
            <person name="Nefedov M."/>
            <person name="de Jong P.J."/>
            <person name="Renfree M.B."/>
            <person name="Mardis E.R."/>
            <person name="Wilson R.K."/>
        </authorList>
    </citation>
    <scope>NUCLEOTIDE SEQUENCE [LARGE SCALE GENOMIC DNA]</scope>
    <source>
        <strain evidence="3 4">Glennie</strain>
    </source>
</reference>
<dbReference type="GeneTree" id="ENSGT00950000183106"/>
<dbReference type="InterPro" id="IPR026782">
    <property type="entry name" value="FAM131"/>
</dbReference>
<protein>
    <submittedName>
        <fullName evidence="3">Uncharacterized protein</fullName>
    </submittedName>
</protein>